<protein>
    <submittedName>
        <fullName evidence="1">Uncharacterized protein (TIGR04141 family)</fullName>
    </submittedName>
</protein>
<dbReference type="Proteomes" id="UP000552097">
    <property type="component" value="Unassembled WGS sequence"/>
</dbReference>
<organism evidence="1 2">
    <name type="scientific">Saccharothrix ecbatanensis</name>
    <dbReference type="NCBI Taxonomy" id="1105145"/>
    <lineage>
        <taxon>Bacteria</taxon>
        <taxon>Bacillati</taxon>
        <taxon>Actinomycetota</taxon>
        <taxon>Actinomycetes</taxon>
        <taxon>Pseudonocardiales</taxon>
        <taxon>Pseudonocardiaceae</taxon>
        <taxon>Saccharothrix</taxon>
    </lineage>
</organism>
<accession>A0A7W9HUC4</accession>
<reference evidence="1 2" key="1">
    <citation type="submission" date="2020-08" db="EMBL/GenBank/DDBJ databases">
        <title>Sequencing the genomes of 1000 actinobacteria strains.</title>
        <authorList>
            <person name="Klenk H.-P."/>
        </authorList>
    </citation>
    <scope>NUCLEOTIDE SEQUENCE [LARGE SCALE GENOMIC DNA]</scope>
    <source>
        <strain evidence="1 2">DSM 45486</strain>
    </source>
</reference>
<dbReference type="Pfam" id="PF19614">
    <property type="entry name" value="DUF6119"/>
    <property type="match status" value="1"/>
</dbReference>
<proteinExistence type="predicted"/>
<comment type="caution">
    <text evidence="1">The sequence shown here is derived from an EMBL/GenBank/DDBJ whole genome shotgun (WGS) entry which is preliminary data.</text>
</comment>
<sequence>MTAYRFAYGLPLKDYIKQSDGLTVEYDGQITISGVKSHLIAGVRAIDAPAWGKHVHRISGRDMDLSSTTPFAIILVPVGDWVMAVAFGSGRHLLDGLWMDEGFGLLFAIRRLDPTKLRTVSSNLLDISARSSQISFPSGSTVPGFRLEPAGELVTGIAGKANMDGLTYHEATDGKQYQIRAGNSLSIQIGNSPDTFLADLEAICRIVEESDENSPLRFIAQVRPLNENDPLIPRLEGHLAVALGGDDRFGPLGLCWPTAAARAMDEANSYRTNDVGGFGPIELDADLDIAAITERFDLIPVPARVSELKVCRLIPCADAYGEELLTRPISMDRWIAFETTIDEHTYCLHQGRWYELGRAAVERVREQVAELVANKSDLEFPLWTPTGKQEDEHLYCEQVARQEGYLCLDKSFARTPMHPRFELADVIGPRDEVVHIKWLARATAASHLFTQARVSTWSQRMEPEALVQLDAKVHLLDNSRRVTERPRVVVLAIGGRRWGVKQLFTLSMVDLLRLNEDLHHHGIELQFADIPFVPKTKSGKSTGSPGAADYQAA</sequence>
<dbReference type="RefSeq" id="WP_184928282.1">
    <property type="nucleotide sequence ID" value="NZ_JACHMO010000001.1"/>
</dbReference>
<evidence type="ECO:0000313" key="1">
    <source>
        <dbReference type="EMBL" id="MBB5808366.1"/>
    </source>
</evidence>
<gene>
    <name evidence="1" type="ORF">F4560_008134</name>
</gene>
<evidence type="ECO:0000313" key="2">
    <source>
        <dbReference type="Proteomes" id="UP000552097"/>
    </source>
</evidence>
<dbReference type="InterPro" id="IPR026487">
    <property type="entry name" value="CHP04141"/>
</dbReference>
<dbReference type="AlphaFoldDB" id="A0A7W9HUC4"/>
<name>A0A7W9HUC4_9PSEU</name>
<dbReference type="EMBL" id="JACHMO010000001">
    <property type="protein sequence ID" value="MBB5808366.1"/>
    <property type="molecule type" value="Genomic_DNA"/>
</dbReference>
<dbReference type="NCBIfam" id="TIGR04141">
    <property type="entry name" value="TIGR04141 family sporadically distributed protein"/>
    <property type="match status" value="1"/>
</dbReference>
<keyword evidence="2" id="KW-1185">Reference proteome</keyword>